<feature type="region of interest" description="Disordered" evidence="1">
    <location>
        <begin position="71"/>
        <end position="94"/>
    </location>
</feature>
<keyword evidence="3" id="KW-1185">Reference proteome</keyword>
<proteinExistence type="predicted"/>
<feature type="compositionally biased region" description="Basic residues" evidence="1">
    <location>
        <begin position="77"/>
        <end position="87"/>
    </location>
</feature>
<reference evidence="2 3" key="1">
    <citation type="submission" date="2017-09" db="EMBL/GenBank/DDBJ databases">
        <authorList>
            <person name="Lee N."/>
            <person name="Cho B.-K."/>
        </authorList>
    </citation>
    <scope>NUCLEOTIDE SEQUENCE [LARGE SCALE GENOMIC DNA]</scope>
    <source>
        <strain evidence="2 3">ATCC 12461</strain>
    </source>
</reference>
<dbReference type="RefSeq" id="WP_055527565.1">
    <property type="nucleotide sequence ID" value="NZ_CP023695.1"/>
</dbReference>
<evidence type="ECO:0000313" key="2">
    <source>
        <dbReference type="EMBL" id="QEV21895.1"/>
    </source>
</evidence>
<dbReference type="EMBL" id="CP023695">
    <property type="protein sequence ID" value="QEV21895.1"/>
    <property type="molecule type" value="Genomic_DNA"/>
</dbReference>
<sequence>MIMLAALRHDQHLADLAGGNDVSRTTVDRWLKEMIELLAAKAPRPERALAKIAREGGSVVLLDGSLIPTERQPGLPTRRRWSAKHRGPGCWSSP</sequence>
<evidence type="ECO:0000313" key="3">
    <source>
        <dbReference type="Proteomes" id="UP000326553"/>
    </source>
</evidence>
<dbReference type="KEGG" id="salw:CP975_34160"/>
<evidence type="ECO:0008006" key="4">
    <source>
        <dbReference type="Google" id="ProtNLM"/>
    </source>
</evidence>
<organism evidence="2 3">
    <name type="scientific">Streptomyces alboniger</name>
    <dbReference type="NCBI Taxonomy" id="132473"/>
    <lineage>
        <taxon>Bacteria</taxon>
        <taxon>Bacillati</taxon>
        <taxon>Actinomycetota</taxon>
        <taxon>Actinomycetes</taxon>
        <taxon>Kitasatosporales</taxon>
        <taxon>Streptomycetaceae</taxon>
        <taxon>Streptomyces</taxon>
        <taxon>Streptomyces aurantiacus group</taxon>
    </lineage>
</organism>
<dbReference type="AlphaFoldDB" id="A0A5J6HZ73"/>
<gene>
    <name evidence="2" type="ORF">CP975_34160</name>
</gene>
<dbReference type="OrthoDB" id="3255673at2"/>
<evidence type="ECO:0000256" key="1">
    <source>
        <dbReference type="SAM" id="MobiDB-lite"/>
    </source>
</evidence>
<name>A0A5J6HZ73_STRAD</name>
<dbReference type="Proteomes" id="UP000326553">
    <property type="component" value="Chromosome"/>
</dbReference>
<accession>A0A5J6HZ73</accession>
<protein>
    <recommendedName>
        <fullName evidence="4">Transposase family protein</fullName>
    </recommendedName>
</protein>